<dbReference type="InParanoid" id="A0A0C3D537"/>
<evidence type="ECO:0000313" key="2">
    <source>
        <dbReference type="EMBL" id="KIM51524.1"/>
    </source>
</evidence>
<gene>
    <name evidence="2" type="ORF">SCLCIDRAFT_1224464</name>
</gene>
<protein>
    <submittedName>
        <fullName evidence="2">Uncharacterized protein</fullName>
    </submittedName>
</protein>
<dbReference type="AlphaFoldDB" id="A0A0C3D537"/>
<sequence length="278" mass="31753">MLDREPAHALSIVEKLQFGARVHYQIDILQTRLPRSTWILQTSYVTMWRSSRMLGVKLEVYQDPGFGNISGKWTCFGVDGTYDPNRDWQGLMIRHHPREWDGCEIRVDGVDMKFSYAPNEMKLGDCGHFTDSKDFFCEGNLFADLKSLSLTANITPRQHNMSERCWYWNNDDSVKRLFCGNGFNKLYKLLGQSLPSNDDLNSLLASLSTRCTNKYLITTVVQCPPDPRQPDSGTTHWYKIVKPFVWHRNEGAGSVVGGGRGETQGDQTKVNDVDEMEL</sequence>
<evidence type="ECO:0000313" key="3">
    <source>
        <dbReference type="Proteomes" id="UP000053989"/>
    </source>
</evidence>
<feature type="region of interest" description="Disordered" evidence="1">
    <location>
        <begin position="253"/>
        <end position="278"/>
    </location>
</feature>
<dbReference type="HOGENOM" id="CLU_044807_0_0_1"/>
<accession>A0A0C3D537</accession>
<evidence type="ECO:0000256" key="1">
    <source>
        <dbReference type="SAM" id="MobiDB-lite"/>
    </source>
</evidence>
<dbReference type="EMBL" id="KN822253">
    <property type="protein sequence ID" value="KIM51524.1"/>
    <property type="molecule type" value="Genomic_DNA"/>
</dbReference>
<reference evidence="3" key="2">
    <citation type="submission" date="2015-01" db="EMBL/GenBank/DDBJ databases">
        <title>Evolutionary Origins and Diversification of the Mycorrhizal Mutualists.</title>
        <authorList>
            <consortium name="DOE Joint Genome Institute"/>
            <consortium name="Mycorrhizal Genomics Consortium"/>
            <person name="Kohler A."/>
            <person name="Kuo A."/>
            <person name="Nagy L.G."/>
            <person name="Floudas D."/>
            <person name="Copeland A."/>
            <person name="Barry K.W."/>
            <person name="Cichocki N."/>
            <person name="Veneault-Fourrey C."/>
            <person name="LaButti K."/>
            <person name="Lindquist E.A."/>
            <person name="Lipzen A."/>
            <person name="Lundell T."/>
            <person name="Morin E."/>
            <person name="Murat C."/>
            <person name="Riley R."/>
            <person name="Ohm R."/>
            <person name="Sun H."/>
            <person name="Tunlid A."/>
            <person name="Henrissat B."/>
            <person name="Grigoriev I.V."/>
            <person name="Hibbett D.S."/>
            <person name="Martin F."/>
        </authorList>
    </citation>
    <scope>NUCLEOTIDE SEQUENCE [LARGE SCALE GENOMIC DNA]</scope>
    <source>
        <strain evidence="3">Foug A</strain>
    </source>
</reference>
<proteinExistence type="predicted"/>
<keyword evidence="3" id="KW-1185">Reference proteome</keyword>
<name>A0A0C3D537_9AGAM</name>
<dbReference type="Proteomes" id="UP000053989">
    <property type="component" value="Unassembled WGS sequence"/>
</dbReference>
<reference evidence="2 3" key="1">
    <citation type="submission" date="2014-04" db="EMBL/GenBank/DDBJ databases">
        <authorList>
            <consortium name="DOE Joint Genome Institute"/>
            <person name="Kuo A."/>
            <person name="Kohler A."/>
            <person name="Nagy L.G."/>
            <person name="Floudas D."/>
            <person name="Copeland A."/>
            <person name="Barry K.W."/>
            <person name="Cichocki N."/>
            <person name="Veneault-Fourrey C."/>
            <person name="LaButti K."/>
            <person name="Lindquist E.A."/>
            <person name="Lipzen A."/>
            <person name="Lundell T."/>
            <person name="Morin E."/>
            <person name="Murat C."/>
            <person name="Sun H."/>
            <person name="Tunlid A."/>
            <person name="Henrissat B."/>
            <person name="Grigoriev I.V."/>
            <person name="Hibbett D.S."/>
            <person name="Martin F."/>
            <person name="Nordberg H.P."/>
            <person name="Cantor M.N."/>
            <person name="Hua S.X."/>
        </authorList>
    </citation>
    <scope>NUCLEOTIDE SEQUENCE [LARGE SCALE GENOMIC DNA]</scope>
    <source>
        <strain evidence="2 3">Foug A</strain>
    </source>
</reference>
<organism evidence="2 3">
    <name type="scientific">Scleroderma citrinum Foug A</name>
    <dbReference type="NCBI Taxonomy" id="1036808"/>
    <lineage>
        <taxon>Eukaryota</taxon>
        <taxon>Fungi</taxon>
        <taxon>Dikarya</taxon>
        <taxon>Basidiomycota</taxon>
        <taxon>Agaricomycotina</taxon>
        <taxon>Agaricomycetes</taxon>
        <taxon>Agaricomycetidae</taxon>
        <taxon>Boletales</taxon>
        <taxon>Sclerodermatineae</taxon>
        <taxon>Sclerodermataceae</taxon>
        <taxon>Scleroderma</taxon>
    </lineage>
</organism>